<accession>A0ABR4E0E2</accession>
<dbReference type="EMBL" id="JBAWTH010000124">
    <property type="protein sequence ID" value="KAL2275900.1"/>
    <property type="molecule type" value="Genomic_DNA"/>
</dbReference>
<proteinExistence type="predicted"/>
<evidence type="ECO:0000313" key="1">
    <source>
        <dbReference type="EMBL" id="KAL2275900.1"/>
    </source>
</evidence>
<protein>
    <submittedName>
        <fullName evidence="1">Uncharacterized protein</fullName>
    </submittedName>
</protein>
<reference evidence="1 2" key="1">
    <citation type="submission" date="2024-03" db="EMBL/GenBank/DDBJ databases">
        <title>A high-quality draft genome sequence of Diaporthe vaccinii, a causative agent of upright dieback and viscid rot disease in cranberry plants.</title>
        <authorList>
            <person name="Sarrasin M."/>
            <person name="Lang B.F."/>
            <person name="Burger G."/>
        </authorList>
    </citation>
    <scope>NUCLEOTIDE SEQUENCE [LARGE SCALE GENOMIC DNA]</scope>
    <source>
        <strain evidence="1 2">IS7</strain>
    </source>
</reference>
<evidence type="ECO:0000313" key="2">
    <source>
        <dbReference type="Proteomes" id="UP001600888"/>
    </source>
</evidence>
<keyword evidence="2" id="KW-1185">Reference proteome</keyword>
<organism evidence="1 2">
    <name type="scientific">Diaporthe vaccinii</name>
    <dbReference type="NCBI Taxonomy" id="105482"/>
    <lineage>
        <taxon>Eukaryota</taxon>
        <taxon>Fungi</taxon>
        <taxon>Dikarya</taxon>
        <taxon>Ascomycota</taxon>
        <taxon>Pezizomycotina</taxon>
        <taxon>Sordariomycetes</taxon>
        <taxon>Sordariomycetidae</taxon>
        <taxon>Diaporthales</taxon>
        <taxon>Diaporthaceae</taxon>
        <taxon>Diaporthe</taxon>
        <taxon>Diaporthe eres species complex</taxon>
    </lineage>
</organism>
<name>A0ABR4E0E2_9PEZI</name>
<sequence length="79" mass="8786">MCLRGLVVTWAQHPQVPVSDQSPESAPNGRVSWPIVPGNERMNWINERINRGLPERVGTIERGCSNAPGAASIDRRAYY</sequence>
<comment type="caution">
    <text evidence="1">The sequence shown here is derived from an EMBL/GenBank/DDBJ whole genome shotgun (WGS) entry which is preliminary data.</text>
</comment>
<dbReference type="Proteomes" id="UP001600888">
    <property type="component" value="Unassembled WGS sequence"/>
</dbReference>
<gene>
    <name evidence="1" type="ORF">FJTKL_01454</name>
</gene>